<protein>
    <submittedName>
        <fullName evidence="1">Uncharacterized protein</fullName>
    </submittedName>
</protein>
<accession>X1RGU1</accession>
<sequence length="186" mass="18800">RQIYWNFGASSIEGGESLTGLMIASKWAGTVPSPAAGIVGIEIKAKAASDSITASLGQARAIVANVDVKKAEFTYGYCVEAQIDIAAGGTITTGVGVRSSLNNSGTLTNGYAFSAEGISGNGWPFALNVNDCDALIHFGSATDYEDGIKAIAGTAPTGTVTHFIKIDVGGTTPGYVPVYNAATAGG</sequence>
<proteinExistence type="predicted"/>
<organism evidence="1">
    <name type="scientific">marine sediment metagenome</name>
    <dbReference type="NCBI Taxonomy" id="412755"/>
    <lineage>
        <taxon>unclassified sequences</taxon>
        <taxon>metagenomes</taxon>
        <taxon>ecological metagenomes</taxon>
    </lineage>
</organism>
<dbReference type="AlphaFoldDB" id="X1RGU1"/>
<comment type="caution">
    <text evidence="1">The sequence shown here is derived from an EMBL/GenBank/DDBJ whole genome shotgun (WGS) entry which is preliminary data.</text>
</comment>
<dbReference type="EMBL" id="BARV01037832">
    <property type="protein sequence ID" value="GAI54809.1"/>
    <property type="molecule type" value="Genomic_DNA"/>
</dbReference>
<name>X1RGU1_9ZZZZ</name>
<feature type="non-terminal residue" evidence="1">
    <location>
        <position position="1"/>
    </location>
</feature>
<gene>
    <name evidence="1" type="ORF">S06H3_58440</name>
</gene>
<evidence type="ECO:0000313" key="1">
    <source>
        <dbReference type="EMBL" id="GAI54809.1"/>
    </source>
</evidence>
<reference evidence="1" key="1">
    <citation type="journal article" date="2014" name="Front. Microbiol.">
        <title>High frequency of phylogenetically diverse reductive dehalogenase-homologous genes in deep subseafloor sedimentary metagenomes.</title>
        <authorList>
            <person name="Kawai M."/>
            <person name="Futagami T."/>
            <person name="Toyoda A."/>
            <person name="Takaki Y."/>
            <person name="Nishi S."/>
            <person name="Hori S."/>
            <person name="Arai W."/>
            <person name="Tsubouchi T."/>
            <person name="Morono Y."/>
            <person name="Uchiyama I."/>
            <person name="Ito T."/>
            <person name="Fujiyama A."/>
            <person name="Inagaki F."/>
            <person name="Takami H."/>
        </authorList>
    </citation>
    <scope>NUCLEOTIDE SEQUENCE</scope>
    <source>
        <strain evidence="1">Expedition CK06-06</strain>
    </source>
</reference>